<organism evidence="1 2">
    <name type="scientific">Gallaecimonas xiamenensis 3-C-1</name>
    <dbReference type="NCBI Taxonomy" id="745411"/>
    <lineage>
        <taxon>Bacteria</taxon>
        <taxon>Pseudomonadati</taxon>
        <taxon>Pseudomonadota</taxon>
        <taxon>Gammaproteobacteria</taxon>
        <taxon>Enterobacterales</taxon>
        <taxon>Gallaecimonadaceae</taxon>
        <taxon>Gallaecimonas</taxon>
    </lineage>
</organism>
<dbReference type="OrthoDB" id="5703610at2"/>
<dbReference type="STRING" id="745411.B3C1_02715"/>
<dbReference type="AlphaFoldDB" id="K2JRF2"/>
<accession>K2JRF2</accession>
<comment type="caution">
    <text evidence="1">The sequence shown here is derived from an EMBL/GenBank/DDBJ whole genome shotgun (WGS) entry which is preliminary data.</text>
</comment>
<name>K2JRF2_9GAMM</name>
<dbReference type="Pfam" id="PF11456">
    <property type="entry name" value="DUF3019"/>
    <property type="match status" value="1"/>
</dbReference>
<protein>
    <submittedName>
        <fullName evidence="1">Peptidoglycan-binding LysM</fullName>
    </submittedName>
</protein>
<keyword evidence="2" id="KW-1185">Reference proteome</keyword>
<evidence type="ECO:0000313" key="2">
    <source>
        <dbReference type="Proteomes" id="UP000006755"/>
    </source>
</evidence>
<reference evidence="1 2" key="1">
    <citation type="journal article" date="2012" name="J. Bacteriol.">
        <title>Genome Sequence of Gallaecimonas xiamenensis Type Strain 3-C-1.</title>
        <authorList>
            <person name="Lai Q."/>
            <person name="Wang L."/>
            <person name="Wang W."/>
            <person name="Shao Z."/>
        </authorList>
    </citation>
    <scope>NUCLEOTIDE SEQUENCE [LARGE SCALE GENOMIC DNA]</scope>
    <source>
        <strain evidence="1 2">3-C-1</strain>
    </source>
</reference>
<proteinExistence type="predicted"/>
<gene>
    <name evidence="1" type="ORF">B3C1_02715</name>
</gene>
<sequence length="119" mass="13691">MKWLSFLFLLGNTSVPPSTQVTLSPHWCVAAPGASSCRTQVRLSWQLPQQSNLCLYLGETTLQCWEKQRQGLWQGTLEASAPLQLRLVDDQGQPLWQSSWQVLFTQPVKRRNRMPWSIH</sequence>
<evidence type="ECO:0000313" key="1">
    <source>
        <dbReference type="EMBL" id="EKE77082.1"/>
    </source>
</evidence>
<dbReference type="Proteomes" id="UP000006755">
    <property type="component" value="Unassembled WGS sequence"/>
</dbReference>
<dbReference type="InterPro" id="IPR021559">
    <property type="entry name" value="DUF3019"/>
</dbReference>
<dbReference type="RefSeq" id="WP_008482747.1">
    <property type="nucleotide sequence ID" value="NZ_AMRI01000003.1"/>
</dbReference>
<dbReference type="EMBL" id="AMRI01000003">
    <property type="protein sequence ID" value="EKE77082.1"/>
    <property type="molecule type" value="Genomic_DNA"/>
</dbReference>